<feature type="transmembrane region" description="Helical" evidence="2">
    <location>
        <begin position="6"/>
        <end position="27"/>
    </location>
</feature>
<feature type="compositionally biased region" description="Polar residues" evidence="1">
    <location>
        <begin position="182"/>
        <end position="210"/>
    </location>
</feature>
<sequence>MPLSPVSVAVGATLATAIVVIGTGYAFKKFVYDPHLSHHIEALIAQHNQHHPTDTSNRPIPVSVESERSSPVEATSTSFKDHYTSLRRRNVHRESLDRHFNNNTGYELNERTKHEIGHTERNEGYGGKSKYKLDESRLSLLGHSSNTQSSDRLIELESDENIIRRSESPQEREVKEVIFRFTPSSTPLRSGSSTPNSTLNPSHLTFNPFTSPEDDVTAERIPLLSSSVNQHMTDLSVSKRSKDNSNLDPRTSSTSFSFLSLSQASSPEQIHPHLDSLHINNARSILGDDDVDEGTPTLPDDEEIQSISGTNHSTDYEDAESYTPVSRSLSRTSDNNTSHPLESVHLETNHLIDDLGLSYVPIVPITRGPLSVISVDGSELEMSEGEWDVVSDAGR</sequence>
<keyword evidence="4" id="KW-1185">Reference proteome</keyword>
<evidence type="ECO:0000256" key="2">
    <source>
        <dbReference type="SAM" id="Phobius"/>
    </source>
</evidence>
<organism evidence="3 4">
    <name type="scientific">Kwoniella dendrophila CBS 6074</name>
    <dbReference type="NCBI Taxonomy" id="1295534"/>
    <lineage>
        <taxon>Eukaryota</taxon>
        <taxon>Fungi</taxon>
        <taxon>Dikarya</taxon>
        <taxon>Basidiomycota</taxon>
        <taxon>Agaricomycotina</taxon>
        <taxon>Tremellomycetes</taxon>
        <taxon>Tremellales</taxon>
        <taxon>Cryptococcaceae</taxon>
        <taxon>Kwoniella</taxon>
    </lineage>
</organism>
<protein>
    <submittedName>
        <fullName evidence="3">Uncharacterized protein</fullName>
    </submittedName>
</protein>
<gene>
    <name evidence="3" type="ORF">L201_001848</name>
</gene>
<feature type="region of interest" description="Disordered" evidence="1">
    <location>
        <begin position="164"/>
        <end position="214"/>
    </location>
</feature>
<evidence type="ECO:0000256" key="1">
    <source>
        <dbReference type="SAM" id="MobiDB-lite"/>
    </source>
</evidence>
<dbReference type="Proteomes" id="UP001355207">
    <property type="component" value="Chromosome 2"/>
</dbReference>
<feature type="region of interest" description="Disordered" evidence="1">
    <location>
        <begin position="234"/>
        <end position="254"/>
    </location>
</feature>
<feature type="compositionally biased region" description="Acidic residues" evidence="1">
    <location>
        <begin position="287"/>
        <end position="304"/>
    </location>
</feature>
<dbReference type="EMBL" id="CP144099">
    <property type="protein sequence ID" value="WWC86967.1"/>
    <property type="molecule type" value="Genomic_DNA"/>
</dbReference>
<evidence type="ECO:0000313" key="4">
    <source>
        <dbReference type="Proteomes" id="UP001355207"/>
    </source>
</evidence>
<feature type="compositionally biased region" description="Basic and acidic residues" evidence="1">
    <location>
        <begin position="164"/>
        <end position="178"/>
    </location>
</feature>
<name>A0AAX4JQ59_9TREE</name>
<dbReference type="GeneID" id="91092520"/>
<keyword evidence="2" id="KW-1133">Transmembrane helix</keyword>
<keyword evidence="2" id="KW-0812">Transmembrane</keyword>
<proteinExistence type="predicted"/>
<feature type="region of interest" description="Disordered" evidence="1">
    <location>
        <begin position="286"/>
        <end position="340"/>
    </location>
</feature>
<accession>A0AAX4JQ59</accession>
<reference evidence="3 4" key="1">
    <citation type="submission" date="2024-01" db="EMBL/GenBank/DDBJ databases">
        <title>Comparative genomics of Cryptococcus and Kwoniella reveals pathogenesis evolution and contrasting modes of karyotype evolution via chromosome fusion or intercentromeric recombination.</title>
        <authorList>
            <person name="Coelho M.A."/>
            <person name="David-Palma M."/>
            <person name="Shea T."/>
            <person name="Bowers K."/>
            <person name="McGinley-Smith S."/>
            <person name="Mohammad A.W."/>
            <person name="Gnirke A."/>
            <person name="Yurkov A.M."/>
            <person name="Nowrousian M."/>
            <person name="Sun S."/>
            <person name="Cuomo C.A."/>
            <person name="Heitman J."/>
        </authorList>
    </citation>
    <scope>NUCLEOTIDE SEQUENCE [LARGE SCALE GENOMIC DNA]</scope>
    <source>
        <strain evidence="3 4">CBS 6074</strain>
    </source>
</reference>
<feature type="compositionally biased region" description="Polar residues" evidence="1">
    <location>
        <begin position="323"/>
        <end position="340"/>
    </location>
</feature>
<dbReference type="AlphaFoldDB" id="A0AAX4JQ59"/>
<dbReference type="RefSeq" id="XP_066073730.1">
    <property type="nucleotide sequence ID" value="XM_066217633.1"/>
</dbReference>
<keyword evidence="2" id="KW-0472">Membrane</keyword>
<evidence type="ECO:0000313" key="3">
    <source>
        <dbReference type="EMBL" id="WWC86967.1"/>
    </source>
</evidence>